<keyword evidence="1" id="KW-0812">Transmembrane</keyword>
<protein>
    <submittedName>
        <fullName evidence="2">Uncharacterized protein</fullName>
    </submittedName>
</protein>
<accession>A0A150IRH9</accession>
<reference evidence="2 3" key="1">
    <citation type="journal article" date="2016" name="ISME J.">
        <title>Chasing the elusive Euryarchaeota class WSA2: genomes reveal a uniquely fastidious methyl-reducing methanogen.</title>
        <authorList>
            <person name="Nobu M.K."/>
            <person name="Narihiro T."/>
            <person name="Kuroda K."/>
            <person name="Mei R."/>
            <person name="Liu W.T."/>
        </authorList>
    </citation>
    <scope>NUCLEOTIDE SEQUENCE [LARGE SCALE GENOMIC DNA]</scope>
    <source>
        <strain evidence="2">U1lsi0528_Bin055</strain>
    </source>
</reference>
<name>A0A150IRH9_9EURY</name>
<evidence type="ECO:0000256" key="1">
    <source>
        <dbReference type="SAM" id="Phobius"/>
    </source>
</evidence>
<evidence type="ECO:0000313" key="2">
    <source>
        <dbReference type="EMBL" id="KYC47639.1"/>
    </source>
</evidence>
<evidence type="ECO:0000313" key="3">
    <source>
        <dbReference type="Proteomes" id="UP000075398"/>
    </source>
</evidence>
<proteinExistence type="predicted"/>
<dbReference type="AlphaFoldDB" id="A0A150IRH9"/>
<organism evidence="2 3">
    <name type="scientific">Candidatus Methanofastidiosum methylothiophilum</name>
    <dbReference type="NCBI Taxonomy" id="1705564"/>
    <lineage>
        <taxon>Archaea</taxon>
        <taxon>Methanobacteriati</taxon>
        <taxon>Methanobacteriota</taxon>
        <taxon>Stenosarchaea group</taxon>
        <taxon>Candidatus Methanofastidiosia</taxon>
        <taxon>Candidatus Methanofastidiosales</taxon>
        <taxon>Candidatus Methanofastidiosaceae</taxon>
        <taxon>Candidatus Methanofastidiosum</taxon>
    </lineage>
</organism>
<keyword evidence="1" id="KW-0472">Membrane</keyword>
<keyword evidence="1" id="KW-1133">Transmembrane helix</keyword>
<gene>
    <name evidence="2" type="ORF">AMQ22_01945</name>
</gene>
<dbReference type="Proteomes" id="UP000075398">
    <property type="component" value="Unassembled WGS sequence"/>
</dbReference>
<dbReference type="EMBL" id="LNGC01000146">
    <property type="protein sequence ID" value="KYC47639.1"/>
    <property type="molecule type" value="Genomic_DNA"/>
</dbReference>
<sequence length="37" mass="4256">MIFGLPETTFFVVLIVPVVIALLLLFWGFKYKPEGEK</sequence>
<comment type="caution">
    <text evidence="2">The sequence shown here is derived from an EMBL/GenBank/DDBJ whole genome shotgun (WGS) entry which is preliminary data.</text>
</comment>
<feature type="transmembrane region" description="Helical" evidence="1">
    <location>
        <begin position="12"/>
        <end position="29"/>
    </location>
</feature>